<dbReference type="SUPFAM" id="SSF103378">
    <property type="entry name" value="2-methylcitrate dehydratase PrpD"/>
    <property type="match status" value="1"/>
</dbReference>
<dbReference type="OrthoDB" id="43639at2157"/>
<dbReference type="Proteomes" id="UP000001024">
    <property type="component" value="Chromosome"/>
</dbReference>
<protein>
    <recommendedName>
        <fullName evidence="6">2-methylcitrate dehydratase</fullName>
    </recommendedName>
</protein>
<dbReference type="PANTHER" id="PTHR16943:SF8">
    <property type="entry name" value="2-METHYLCITRATE DEHYDRATASE"/>
    <property type="match status" value="1"/>
</dbReference>
<dbReference type="Pfam" id="PF19305">
    <property type="entry name" value="MmgE_PrpD_C"/>
    <property type="match status" value="1"/>
</dbReference>
<dbReference type="Pfam" id="PF03972">
    <property type="entry name" value="MmgE_PrpD_N"/>
    <property type="match status" value="1"/>
</dbReference>
<dbReference type="PaxDb" id="273075-Ta1226"/>
<feature type="domain" description="MmgE/PrpD N-terminal" evidence="2">
    <location>
        <begin position="7"/>
        <end position="246"/>
    </location>
</feature>
<dbReference type="AlphaFoldDB" id="Q9HIV1"/>
<dbReference type="GO" id="GO:0016829">
    <property type="term" value="F:lyase activity"/>
    <property type="evidence" value="ECO:0007669"/>
    <property type="project" value="InterPro"/>
</dbReference>
<dbReference type="EMBL" id="AL445066">
    <property type="protein sequence ID" value="CAC12350.1"/>
    <property type="molecule type" value="Genomic_DNA"/>
</dbReference>
<accession>Q9HIV1</accession>
<evidence type="ECO:0000313" key="4">
    <source>
        <dbReference type="EMBL" id="CAC12350.1"/>
    </source>
</evidence>
<evidence type="ECO:0000259" key="3">
    <source>
        <dbReference type="Pfam" id="PF19305"/>
    </source>
</evidence>
<dbReference type="InterPro" id="IPR005656">
    <property type="entry name" value="MmgE_PrpD"/>
</dbReference>
<proteinExistence type="inferred from homology"/>
<reference evidence="4 5" key="1">
    <citation type="journal article" date="2000" name="Nature">
        <title>The genome sequence of the thermoacidophilic scavenger Thermoplasma acidophilum.</title>
        <authorList>
            <person name="Ruepp A."/>
            <person name="Graml W."/>
            <person name="Santos-Martinez M.L."/>
            <person name="Koretke K.K."/>
            <person name="Volker C."/>
            <person name="Mewes H.W."/>
            <person name="Frishman D."/>
            <person name="Stocker S."/>
            <person name="Lupas A.N."/>
            <person name="Baumeister W."/>
        </authorList>
    </citation>
    <scope>NUCLEOTIDE SEQUENCE [LARGE SCALE GENOMIC DNA]</scope>
    <source>
        <strain evidence="5">ATCC 25905 / DSM 1728 / JCM 9062 / NBRC 15155 / AMRC-C165</strain>
    </source>
</reference>
<dbReference type="EnsemblBacteria" id="CAC12350">
    <property type="protein sequence ID" value="CAC12350"/>
    <property type="gene ID" value="CAC12350"/>
</dbReference>
<dbReference type="InterPro" id="IPR036148">
    <property type="entry name" value="MmgE/PrpD_sf"/>
</dbReference>
<dbReference type="InterPro" id="IPR042183">
    <property type="entry name" value="MmgE/PrpD_sf_1"/>
</dbReference>
<dbReference type="InterPro" id="IPR042188">
    <property type="entry name" value="MmgE/PrpD_sf_2"/>
</dbReference>
<keyword evidence="5" id="KW-1185">Reference proteome</keyword>
<name>Q9HIV1_THEAC</name>
<dbReference type="STRING" id="273075.gene:9572449"/>
<feature type="domain" description="MmgE/PrpD C-terminal" evidence="3">
    <location>
        <begin position="259"/>
        <end position="421"/>
    </location>
</feature>
<dbReference type="eggNOG" id="arCOG04285">
    <property type="taxonomic scope" value="Archaea"/>
</dbReference>
<gene>
    <name evidence="4" type="ordered locus">Ta1226</name>
</gene>
<evidence type="ECO:0008006" key="6">
    <source>
        <dbReference type="Google" id="ProtNLM"/>
    </source>
</evidence>
<dbReference type="HOGENOM" id="CLU_026574_3_0_2"/>
<dbReference type="FunCoup" id="Q9HIV1">
    <property type="interactions" value="29"/>
</dbReference>
<organism evidence="4 5">
    <name type="scientific">Thermoplasma acidophilum (strain ATCC 25905 / DSM 1728 / JCM 9062 / NBRC 15155 / AMRC-C165)</name>
    <dbReference type="NCBI Taxonomy" id="273075"/>
    <lineage>
        <taxon>Archaea</taxon>
        <taxon>Methanobacteriati</taxon>
        <taxon>Thermoplasmatota</taxon>
        <taxon>Thermoplasmata</taxon>
        <taxon>Thermoplasmatales</taxon>
        <taxon>Thermoplasmataceae</taxon>
        <taxon>Thermoplasma</taxon>
    </lineage>
</organism>
<evidence type="ECO:0000259" key="2">
    <source>
        <dbReference type="Pfam" id="PF03972"/>
    </source>
</evidence>
<dbReference type="RefSeq" id="WP_010901633.1">
    <property type="nucleotide sequence ID" value="NC_002578.1"/>
</dbReference>
<dbReference type="Gene3D" id="3.30.1330.120">
    <property type="entry name" value="2-methylcitrate dehydratase PrpD"/>
    <property type="match status" value="1"/>
</dbReference>
<dbReference type="KEGG" id="tac:Ta1226"/>
<dbReference type="InterPro" id="IPR045337">
    <property type="entry name" value="MmgE_PrpD_C"/>
</dbReference>
<dbReference type="InterPro" id="IPR045336">
    <property type="entry name" value="MmgE_PrpD_N"/>
</dbReference>
<dbReference type="InParanoid" id="Q9HIV1"/>
<comment type="similarity">
    <text evidence="1">Belongs to the PrpD family.</text>
</comment>
<sequence length="439" mass="49764">MDSVVKEIKNYADSVSYSSMKEEEKEALKMRVADSIITAYTARRSPPVNALMQVLGDVSSKEVTPLYFRDHRIFSPYAVMINGCMTRYMDYNDTYLSKEALHPSDNVPPILAAAQMMEADGREVLRGLKIAYDVVCSLADAVSIRDRGWDHVNYDSISSSAGIASIFDLDDDKFENAVSLGIINNISMRQTRAGKLSMWKGCTVAYQTMSSLLAAMNARSGLTGPSDIFDGEMGFKKQVSGPFDLKISPHVMKTMIKNYPVEYHAMSAAQAAAEIRRKVKGKIRSVKVDTFKVAHTIIIKDPEKLRPENKETADHSMPYIIAYTLLYGEPDVNSYDARYLRDQKILDLIDRMTFNVTKRFDEMYPEYLPVRIEVEDDEGKKDVEIDVPKGHFRNQYTWSDVINKAERVDEKLVDIVKDLRDLEKMSASEIFEVINRVKA</sequence>
<dbReference type="PANTHER" id="PTHR16943">
    <property type="entry name" value="2-METHYLCITRATE DEHYDRATASE-RELATED"/>
    <property type="match status" value="1"/>
</dbReference>
<evidence type="ECO:0000256" key="1">
    <source>
        <dbReference type="ARBA" id="ARBA00006174"/>
    </source>
</evidence>
<dbReference type="Gene3D" id="1.10.4100.10">
    <property type="entry name" value="2-methylcitrate dehydratase PrpD"/>
    <property type="match status" value="1"/>
</dbReference>
<evidence type="ECO:0000313" key="5">
    <source>
        <dbReference type="Proteomes" id="UP000001024"/>
    </source>
</evidence>